<evidence type="ECO:0000256" key="4">
    <source>
        <dbReference type="ARBA" id="ARBA00023014"/>
    </source>
</evidence>
<keyword evidence="6" id="KW-0560">Oxidoreductase</keyword>
<gene>
    <name evidence="6" type="ORF">SAMN05421829_11876</name>
</gene>
<dbReference type="PANTHER" id="PTHR21496">
    <property type="entry name" value="FERREDOXIN-RELATED"/>
    <property type="match status" value="1"/>
</dbReference>
<keyword evidence="2" id="KW-0479">Metal-binding</keyword>
<evidence type="ECO:0000256" key="2">
    <source>
        <dbReference type="ARBA" id="ARBA00022723"/>
    </source>
</evidence>
<name>A0A1N7BMS2_9RHOO</name>
<sequence>MVDWVDVAKVDDFADGTVRVVVLEDGREVAVFNVSGRFYAIEDRCSHEEEALSWGAVEGDEVICPRHGARFSLVTGAALTPPACEPVATFAVRVEGGVVQVAAASAR</sequence>
<keyword evidence="3" id="KW-0408">Iron</keyword>
<dbReference type="PANTHER" id="PTHR21496:SF23">
    <property type="entry name" value="3-PHENYLPROPIONATE_CINNAMIC ACID DIOXYGENASE FERREDOXIN SUBUNIT"/>
    <property type="match status" value="1"/>
</dbReference>
<dbReference type="Gene3D" id="2.102.10.10">
    <property type="entry name" value="Rieske [2Fe-2S] iron-sulphur domain"/>
    <property type="match status" value="1"/>
</dbReference>
<dbReference type="AlphaFoldDB" id="A0A1N7BMS2"/>
<dbReference type="EMBL" id="FTMD01000018">
    <property type="protein sequence ID" value="SIR52625.1"/>
    <property type="molecule type" value="Genomic_DNA"/>
</dbReference>
<dbReference type="InterPro" id="IPR036922">
    <property type="entry name" value="Rieske_2Fe-2S_sf"/>
</dbReference>
<dbReference type="SUPFAM" id="SSF50022">
    <property type="entry name" value="ISP domain"/>
    <property type="match status" value="1"/>
</dbReference>
<dbReference type="PROSITE" id="PS51296">
    <property type="entry name" value="RIESKE"/>
    <property type="match status" value="1"/>
</dbReference>
<keyword evidence="6" id="KW-0223">Dioxygenase</keyword>
<accession>A0A1N7BMS2</accession>
<dbReference type="Pfam" id="PF00355">
    <property type="entry name" value="Rieske"/>
    <property type="match status" value="1"/>
</dbReference>
<dbReference type="OrthoDB" id="9790995at2"/>
<evidence type="ECO:0000313" key="7">
    <source>
        <dbReference type="Proteomes" id="UP000186819"/>
    </source>
</evidence>
<dbReference type="RefSeq" id="WP_076604039.1">
    <property type="nucleotide sequence ID" value="NZ_FTMD01000018.1"/>
</dbReference>
<dbReference type="CDD" id="cd03528">
    <property type="entry name" value="Rieske_RO_ferredoxin"/>
    <property type="match status" value="1"/>
</dbReference>
<keyword evidence="4" id="KW-0411">Iron-sulfur</keyword>
<keyword evidence="7" id="KW-1185">Reference proteome</keyword>
<feature type="domain" description="Rieske" evidence="5">
    <location>
        <begin position="5"/>
        <end position="101"/>
    </location>
</feature>
<dbReference type="GO" id="GO:0046872">
    <property type="term" value="F:metal ion binding"/>
    <property type="evidence" value="ECO:0007669"/>
    <property type="project" value="UniProtKB-KW"/>
</dbReference>
<organism evidence="6 7">
    <name type="scientific">Aromatoleum tolulyticum</name>
    <dbReference type="NCBI Taxonomy" id="34027"/>
    <lineage>
        <taxon>Bacteria</taxon>
        <taxon>Pseudomonadati</taxon>
        <taxon>Pseudomonadota</taxon>
        <taxon>Betaproteobacteria</taxon>
        <taxon>Rhodocyclales</taxon>
        <taxon>Rhodocyclaceae</taxon>
        <taxon>Aromatoleum</taxon>
    </lineage>
</organism>
<dbReference type="InterPro" id="IPR017941">
    <property type="entry name" value="Rieske_2Fe-2S"/>
</dbReference>
<protein>
    <submittedName>
        <fullName evidence="6">3-phenylpropionate/trans-cinnamate dioxygenase ferredoxin subunit</fullName>
    </submittedName>
</protein>
<evidence type="ECO:0000256" key="1">
    <source>
        <dbReference type="ARBA" id="ARBA00022714"/>
    </source>
</evidence>
<proteinExistence type="predicted"/>
<evidence type="ECO:0000256" key="3">
    <source>
        <dbReference type="ARBA" id="ARBA00023004"/>
    </source>
</evidence>
<evidence type="ECO:0000313" key="6">
    <source>
        <dbReference type="EMBL" id="SIR52625.1"/>
    </source>
</evidence>
<keyword evidence="1" id="KW-0001">2Fe-2S</keyword>
<dbReference type="Proteomes" id="UP000186819">
    <property type="component" value="Unassembled WGS sequence"/>
</dbReference>
<dbReference type="GO" id="GO:0051213">
    <property type="term" value="F:dioxygenase activity"/>
    <property type="evidence" value="ECO:0007669"/>
    <property type="project" value="UniProtKB-KW"/>
</dbReference>
<dbReference type="GO" id="GO:0051537">
    <property type="term" value="F:2 iron, 2 sulfur cluster binding"/>
    <property type="evidence" value="ECO:0007669"/>
    <property type="project" value="UniProtKB-KW"/>
</dbReference>
<evidence type="ECO:0000259" key="5">
    <source>
        <dbReference type="PROSITE" id="PS51296"/>
    </source>
</evidence>
<reference evidence="7" key="1">
    <citation type="submission" date="2017-01" db="EMBL/GenBank/DDBJ databases">
        <authorList>
            <person name="Varghese N."/>
            <person name="Submissions S."/>
        </authorList>
    </citation>
    <scope>NUCLEOTIDE SEQUENCE [LARGE SCALE GENOMIC DNA]</scope>
    <source>
        <strain evidence="7">ATCC 51758</strain>
    </source>
</reference>
<dbReference type="STRING" id="34027.SAMN05421829_11876"/>